<feature type="transmembrane region" description="Helical" evidence="1">
    <location>
        <begin position="6"/>
        <end position="23"/>
    </location>
</feature>
<protein>
    <submittedName>
        <fullName evidence="2">Uncharacterized protein</fullName>
    </submittedName>
</protein>
<gene>
    <name evidence="2" type="ORF">Csa_4G022220</name>
</gene>
<accession>A0A0A0KU24</accession>
<organism evidence="2 3">
    <name type="scientific">Cucumis sativus</name>
    <name type="common">Cucumber</name>
    <dbReference type="NCBI Taxonomy" id="3659"/>
    <lineage>
        <taxon>Eukaryota</taxon>
        <taxon>Viridiplantae</taxon>
        <taxon>Streptophyta</taxon>
        <taxon>Embryophyta</taxon>
        <taxon>Tracheophyta</taxon>
        <taxon>Spermatophyta</taxon>
        <taxon>Magnoliopsida</taxon>
        <taxon>eudicotyledons</taxon>
        <taxon>Gunneridae</taxon>
        <taxon>Pentapetalae</taxon>
        <taxon>rosids</taxon>
        <taxon>fabids</taxon>
        <taxon>Cucurbitales</taxon>
        <taxon>Cucurbitaceae</taxon>
        <taxon>Benincaseae</taxon>
        <taxon>Cucumis</taxon>
    </lineage>
</organism>
<dbReference type="Gramene" id="KGN53135">
    <property type="protein sequence ID" value="KGN53135"/>
    <property type="gene ID" value="Csa_4G022220"/>
</dbReference>
<dbReference type="AlphaFoldDB" id="A0A0A0KU24"/>
<reference evidence="2 3" key="3">
    <citation type="journal article" date="2010" name="BMC Genomics">
        <title>Transcriptome sequencing and comparative analysis of cucumber flowers with different sex types.</title>
        <authorList>
            <person name="Guo S."/>
            <person name="Zheng Y."/>
            <person name="Joung J.G."/>
            <person name="Liu S."/>
            <person name="Zhang Z."/>
            <person name="Crasta O.R."/>
            <person name="Sobral B.W."/>
            <person name="Xu Y."/>
            <person name="Huang S."/>
            <person name="Fei Z."/>
        </authorList>
    </citation>
    <scope>NUCLEOTIDE SEQUENCE [LARGE SCALE GENOMIC DNA]</scope>
    <source>
        <strain evidence="3">cv. 9930</strain>
    </source>
</reference>
<evidence type="ECO:0000313" key="3">
    <source>
        <dbReference type="Proteomes" id="UP000029981"/>
    </source>
</evidence>
<dbReference type="EMBL" id="CM002925">
    <property type="protein sequence ID" value="KGN53135.1"/>
    <property type="molecule type" value="Genomic_DNA"/>
</dbReference>
<reference evidence="2 3" key="1">
    <citation type="journal article" date="2009" name="Nat. Genet.">
        <title>The genome of the cucumber, Cucumis sativus L.</title>
        <authorList>
            <person name="Huang S."/>
            <person name="Li R."/>
            <person name="Zhang Z."/>
            <person name="Li L."/>
            <person name="Gu X."/>
            <person name="Fan W."/>
            <person name="Lucas W.J."/>
            <person name="Wang X."/>
            <person name="Xie B."/>
            <person name="Ni P."/>
            <person name="Ren Y."/>
            <person name="Zhu H."/>
            <person name="Li J."/>
            <person name="Lin K."/>
            <person name="Jin W."/>
            <person name="Fei Z."/>
            <person name="Li G."/>
            <person name="Staub J."/>
            <person name="Kilian A."/>
            <person name="van der Vossen E.A."/>
            <person name="Wu Y."/>
            <person name="Guo J."/>
            <person name="He J."/>
            <person name="Jia Z."/>
            <person name="Ren Y."/>
            <person name="Tian G."/>
            <person name="Lu Y."/>
            <person name="Ruan J."/>
            <person name="Qian W."/>
            <person name="Wang M."/>
            <person name="Huang Q."/>
            <person name="Li B."/>
            <person name="Xuan Z."/>
            <person name="Cao J."/>
            <person name="Asan"/>
            <person name="Wu Z."/>
            <person name="Zhang J."/>
            <person name="Cai Q."/>
            <person name="Bai Y."/>
            <person name="Zhao B."/>
            <person name="Han Y."/>
            <person name="Li Y."/>
            <person name="Li X."/>
            <person name="Wang S."/>
            <person name="Shi Q."/>
            <person name="Liu S."/>
            <person name="Cho W.K."/>
            <person name="Kim J.Y."/>
            <person name="Xu Y."/>
            <person name="Heller-Uszynska K."/>
            <person name="Miao H."/>
            <person name="Cheng Z."/>
            <person name="Zhang S."/>
            <person name="Wu J."/>
            <person name="Yang Y."/>
            <person name="Kang H."/>
            <person name="Li M."/>
            <person name="Liang H."/>
            <person name="Ren X."/>
            <person name="Shi Z."/>
            <person name="Wen M."/>
            <person name="Jian M."/>
            <person name="Yang H."/>
            <person name="Zhang G."/>
            <person name="Yang Z."/>
            <person name="Chen R."/>
            <person name="Liu S."/>
            <person name="Li J."/>
            <person name="Ma L."/>
            <person name="Liu H."/>
            <person name="Zhou Y."/>
            <person name="Zhao J."/>
            <person name="Fang X."/>
            <person name="Li G."/>
            <person name="Fang L."/>
            <person name="Li Y."/>
            <person name="Liu D."/>
            <person name="Zheng H."/>
            <person name="Zhang Y."/>
            <person name="Qin N."/>
            <person name="Li Z."/>
            <person name="Yang G."/>
            <person name="Yang S."/>
            <person name="Bolund L."/>
            <person name="Kristiansen K."/>
            <person name="Zheng H."/>
            <person name="Li S."/>
            <person name="Zhang X."/>
            <person name="Yang H."/>
            <person name="Wang J."/>
            <person name="Sun R."/>
            <person name="Zhang B."/>
            <person name="Jiang S."/>
            <person name="Wang J."/>
            <person name="Du Y."/>
            <person name="Li S."/>
        </authorList>
    </citation>
    <scope>NUCLEOTIDE SEQUENCE [LARGE SCALE GENOMIC DNA]</scope>
    <source>
        <strain evidence="3">cv. 9930</strain>
    </source>
</reference>
<proteinExistence type="predicted"/>
<evidence type="ECO:0000256" key="1">
    <source>
        <dbReference type="SAM" id="Phobius"/>
    </source>
</evidence>
<evidence type="ECO:0000313" key="2">
    <source>
        <dbReference type="EMBL" id="KGN53135.1"/>
    </source>
</evidence>
<dbReference type="Proteomes" id="UP000029981">
    <property type="component" value="Chromosome 4"/>
</dbReference>
<reference evidence="2 3" key="2">
    <citation type="journal article" date="2009" name="PLoS ONE">
        <title>An integrated genetic and cytogenetic map of the cucumber genome.</title>
        <authorList>
            <person name="Ren Y."/>
            <person name="Zhang Z."/>
            <person name="Liu J."/>
            <person name="Staub J.E."/>
            <person name="Han Y."/>
            <person name="Cheng Z."/>
            <person name="Li X."/>
            <person name="Lu J."/>
            <person name="Miao H."/>
            <person name="Kang H."/>
            <person name="Xie B."/>
            <person name="Gu X."/>
            <person name="Wang X."/>
            <person name="Du Y."/>
            <person name="Jin W."/>
            <person name="Huang S."/>
        </authorList>
    </citation>
    <scope>NUCLEOTIDE SEQUENCE [LARGE SCALE GENOMIC DNA]</scope>
    <source>
        <strain evidence="3">cv. 9930</strain>
    </source>
</reference>
<name>A0A0A0KU24_CUCSA</name>
<keyword evidence="1" id="KW-0472">Membrane</keyword>
<keyword evidence="1" id="KW-1133">Transmembrane helix</keyword>
<keyword evidence="3" id="KW-1185">Reference proteome</keyword>
<sequence>MASNRVSMILYVLFFIIMLSISSNNNYNASARKFLDVNFPLLDDAFDLQMGASSLFYKLEGELQKRFEDLLKTTTDNDIPRGGNY</sequence>
<reference evidence="2 3" key="4">
    <citation type="journal article" date="2011" name="BMC Genomics">
        <title>RNA-Seq improves annotation of protein-coding genes in the cucumber genome.</title>
        <authorList>
            <person name="Li Z."/>
            <person name="Zhang Z."/>
            <person name="Yan P."/>
            <person name="Huang S."/>
            <person name="Fei Z."/>
            <person name="Lin K."/>
        </authorList>
    </citation>
    <scope>NUCLEOTIDE SEQUENCE [LARGE SCALE GENOMIC DNA]</scope>
    <source>
        <strain evidence="3">cv. 9930</strain>
    </source>
</reference>
<keyword evidence="1" id="KW-0812">Transmembrane</keyword>